<protein>
    <recommendedName>
        <fullName evidence="1">Peptidase M24 domain-containing protein</fullName>
    </recommendedName>
</protein>
<keyword evidence="3" id="KW-1185">Reference proteome</keyword>
<evidence type="ECO:0000313" key="2">
    <source>
        <dbReference type="EMBL" id="GAU90985.1"/>
    </source>
</evidence>
<sequence>MAISSMSMCGYHGDCSETFAVGRTDEEAVRLMDVTKTALYEAIKLCRDGRKLADIGQTIEGIAYEAGYSVIPIFCGHGIGEDFHMKPDIIHIGNVGTAVMKAGMIFTIEPVISEGGDEVEIQEDGWTALSLENSRSAQFEETILITKEGSEILTAL</sequence>
<feature type="domain" description="Peptidase M24" evidence="1">
    <location>
        <begin position="8"/>
        <end position="147"/>
    </location>
</feature>
<dbReference type="SUPFAM" id="SSF55920">
    <property type="entry name" value="Creatinase/aminopeptidase"/>
    <property type="match status" value="1"/>
</dbReference>
<dbReference type="InterPro" id="IPR036005">
    <property type="entry name" value="Creatinase/aminopeptidase-like"/>
</dbReference>
<dbReference type="GO" id="GO:0070006">
    <property type="term" value="F:metalloaminopeptidase activity"/>
    <property type="evidence" value="ECO:0007669"/>
    <property type="project" value="TreeGrafter"/>
</dbReference>
<dbReference type="PRINTS" id="PR00599">
    <property type="entry name" value="MAPEPTIDASE"/>
</dbReference>
<dbReference type="AlphaFoldDB" id="A0A1D1URE8"/>
<gene>
    <name evidence="2" type="primary">RvY_03326</name>
    <name evidence="2" type="synonym">RvY_03326.3</name>
    <name evidence="2" type="ORF">RvY_03326-3</name>
</gene>
<proteinExistence type="predicted"/>
<organism evidence="2 3">
    <name type="scientific">Ramazzottius varieornatus</name>
    <name type="common">Water bear</name>
    <name type="synonym">Tardigrade</name>
    <dbReference type="NCBI Taxonomy" id="947166"/>
    <lineage>
        <taxon>Eukaryota</taxon>
        <taxon>Metazoa</taxon>
        <taxon>Ecdysozoa</taxon>
        <taxon>Tardigrada</taxon>
        <taxon>Eutardigrada</taxon>
        <taxon>Parachela</taxon>
        <taxon>Hypsibioidea</taxon>
        <taxon>Ramazzottiidae</taxon>
        <taxon>Ramazzottius</taxon>
    </lineage>
</organism>
<name>A0A1D1URE8_RAMVA</name>
<reference evidence="2 3" key="1">
    <citation type="journal article" date="2016" name="Nat. Commun.">
        <title>Extremotolerant tardigrade genome and improved radiotolerance of human cultured cells by tardigrade-unique protein.</title>
        <authorList>
            <person name="Hashimoto T."/>
            <person name="Horikawa D.D."/>
            <person name="Saito Y."/>
            <person name="Kuwahara H."/>
            <person name="Kozuka-Hata H."/>
            <person name="Shin-I T."/>
            <person name="Minakuchi Y."/>
            <person name="Ohishi K."/>
            <person name="Motoyama A."/>
            <person name="Aizu T."/>
            <person name="Enomoto A."/>
            <person name="Kondo K."/>
            <person name="Tanaka S."/>
            <person name="Hara Y."/>
            <person name="Koshikawa S."/>
            <person name="Sagara H."/>
            <person name="Miura T."/>
            <person name="Yokobori S."/>
            <person name="Miyagawa K."/>
            <person name="Suzuki Y."/>
            <person name="Kubo T."/>
            <person name="Oyama M."/>
            <person name="Kohara Y."/>
            <person name="Fujiyama A."/>
            <person name="Arakawa K."/>
            <person name="Katayama T."/>
            <person name="Toyoda A."/>
            <person name="Kunieda T."/>
        </authorList>
    </citation>
    <scope>NUCLEOTIDE SEQUENCE [LARGE SCALE GENOMIC DNA]</scope>
    <source>
        <strain evidence="2 3">YOKOZUNA-1</strain>
    </source>
</reference>
<accession>A0A1D1URE8</accession>
<dbReference type="OrthoDB" id="3209743at2759"/>
<evidence type="ECO:0000259" key="1">
    <source>
        <dbReference type="Pfam" id="PF00557"/>
    </source>
</evidence>
<dbReference type="PANTHER" id="PTHR43330">
    <property type="entry name" value="METHIONINE AMINOPEPTIDASE"/>
    <property type="match status" value="1"/>
</dbReference>
<dbReference type="STRING" id="947166.A0A1D1URE8"/>
<dbReference type="Gene3D" id="3.90.230.10">
    <property type="entry name" value="Creatinase/methionine aminopeptidase superfamily"/>
    <property type="match status" value="1"/>
</dbReference>
<dbReference type="Pfam" id="PF00557">
    <property type="entry name" value="Peptidase_M24"/>
    <property type="match status" value="1"/>
</dbReference>
<dbReference type="EMBL" id="BDGG01000001">
    <property type="protein sequence ID" value="GAU90985.1"/>
    <property type="molecule type" value="Genomic_DNA"/>
</dbReference>
<evidence type="ECO:0000313" key="3">
    <source>
        <dbReference type="Proteomes" id="UP000186922"/>
    </source>
</evidence>
<dbReference type="MEROPS" id="M24.028"/>
<dbReference type="InterPro" id="IPR001714">
    <property type="entry name" value="Pept_M24_MAP"/>
</dbReference>
<dbReference type="Proteomes" id="UP000186922">
    <property type="component" value="Unassembled WGS sequence"/>
</dbReference>
<dbReference type="InterPro" id="IPR000994">
    <property type="entry name" value="Pept_M24"/>
</dbReference>
<dbReference type="PANTHER" id="PTHR43330:SF8">
    <property type="entry name" value="METHIONINE AMINOPEPTIDASE 1D, MITOCHONDRIAL"/>
    <property type="match status" value="1"/>
</dbReference>
<comment type="caution">
    <text evidence="2">The sequence shown here is derived from an EMBL/GenBank/DDBJ whole genome shotgun (WGS) entry which is preliminary data.</text>
</comment>